<dbReference type="SUPFAM" id="SSF55874">
    <property type="entry name" value="ATPase domain of HSP90 chaperone/DNA topoisomerase II/histidine kinase"/>
    <property type="match status" value="1"/>
</dbReference>
<evidence type="ECO:0000256" key="5">
    <source>
        <dbReference type="ARBA" id="ARBA00022679"/>
    </source>
</evidence>
<dbReference type="CDD" id="cd06225">
    <property type="entry name" value="HAMP"/>
    <property type="match status" value="1"/>
</dbReference>
<evidence type="ECO:0000256" key="10">
    <source>
        <dbReference type="SAM" id="Coils"/>
    </source>
</evidence>
<dbReference type="InterPro" id="IPR003660">
    <property type="entry name" value="HAMP_dom"/>
</dbReference>
<comment type="subcellular location">
    <subcellularLocation>
        <location evidence="2">Membrane</location>
    </subcellularLocation>
</comment>
<evidence type="ECO:0000256" key="8">
    <source>
        <dbReference type="ARBA" id="ARBA00022840"/>
    </source>
</evidence>
<evidence type="ECO:0000256" key="7">
    <source>
        <dbReference type="ARBA" id="ARBA00022777"/>
    </source>
</evidence>
<dbReference type="Proteomes" id="UP000075420">
    <property type="component" value="Unassembled WGS sequence"/>
</dbReference>
<evidence type="ECO:0000256" key="12">
    <source>
        <dbReference type="SAM" id="Phobius"/>
    </source>
</evidence>
<keyword evidence="9" id="KW-0902">Two-component regulatory system</keyword>
<dbReference type="GO" id="GO:0005524">
    <property type="term" value="F:ATP binding"/>
    <property type="evidence" value="ECO:0007669"/>
    <property type="project" value="UniProtKB-KW"/>
</dbReference>
<comment type="catalytic activity">
    <reaction evidence="1">
        <text>ATP + protein L-histidine = ADP + protein N-phospho-L-histidine.</text>
        <dbReference type="EC" id="2.7.13.3"/>
    </reaction>
</comment>
<dbReference type="CDD" id="cd00082">
    <property type="entry name" value="HisKA"/>
    <property type="match status" value="1"/>
</dbReference>
<keyword evidence="12" id="KW-0812">Transmembrane</keyword>
<dbReference type="InterPro" id="IPR036890">
    <property type="entry name" value="HATPase_C_sf"/>
</dbReference>
<keyword evidence="4" id="KW-0597">Phosphoprotein</keyword>
<feature type="coiled-coil region" evidence="10">
    <location>
        <begin position="246"/>
        <end position="273"/>
    </location>
</feature>
<dbReference type="GO" id="GO:0016020">
    <property type="term" value="C:membrane"/>
    <property type="evidence" value="ECO:0007669"/>
    <property type="project" value="UniProtKB-SubCell"/>
</dbReference>
<evidence type="ECO:0000256" key="3">
    <source>
        <dbReference type="ARBA" id="ARBA00012438"/>
    </source>
</evidence>
<accession>A0A150P5D7</accession>
<dbReference type="InterPro" id="IPR005467">
    <property type="entry name" value="His_kinase_dom"/>
</dbReference>
<evidence type="ECO:0000256" key="4">
    <source>
        <dbReference type="ARBA" id="ARBA00022553"/>
    </source>
</evidence>
<feature type="region of interest" description="Disordered" evidence="11">
    <location>
        <begin position="496"/>
        <end position="517"/>
    </location>
</feature>
<keyword evidence="6" id="KW-0547">Nucleotide-binding</keyword>
<feature type="domain" description="HAMP" evidence="14">
    <location>
        <begin position="199"/>
        <end position="251"/>
    </location>
</feature>
<comment type="caution">
    <text evidence="15">The sequence shown here is derived from an EMBL/GenBank/DDBJ whole genome shotgun (WGS) entry which is preliminary data.</text>
</comment>
<evidence type="ECO:0000256" key="6">
    <source>
        <dbReference type="ARBA" id="ARBA00022741"/>
    </source>
</evidence>
<keyword evidence="8" id="KW-0067">ATP-binding</keyword>
<dbReference type="PROSITE" id="PS50885">
    <property type="entry name" value="HAMP"/>
    <property type="match status" value="1"/>
</dbReference>
<dbReference type="InterPro" id="IPR003661">
    <property type="entry name" value="HisK_dim/P_dom"/>
</dbReference>
<dbReference type="Gene3D" id="3.30.565.10">
    <property type="entry name" value="Histidine kinase-like ATPase, C-terminal domain"/>
    <property type="match status" value="1"/>
</dbReference>
<dbReference type="PRINTS" id="PR00344">
    <property type="entry name" value="BCTRLSENSOR"/>
</dbReference>
<dbReference type="SMART" id="SM00304">
    <property type="entry name" value="HAMP"/>
    <property type="match status" value="1"/>
</dbReference>
<evidence type="ECO:0000259" key="13">
    <source>
        <dbReference type="PROSITE" id="PS50109"/>
    </source>
</evidence>
<dbReference type="InterPro" id="IPR036097">
    <property type="entry name" value="HisK_dim/P_sf"/>
</dbReference>
<evidence type="ECO:0000313" key="15">
    <source>
        <dbReference type="EMBL" id="KYF50841.1"/>
    </source>
</evidence>
<dbReference type="InterPro" id="IPR004358">
    <property type="entry name" value="Sig_transdc_His_kin-like_C"/>
</dbReference>
<dbReference type="AlphaFoldDB" id="A0A150P5D7"/>
<sequence>MAVEHQRRPAGMRLAHQFFLSLVLPIAIAILLYGVFASAHRKQIMRDEATAELHNYATLLQAFVESALQRRDIALVRRRAEHFASAERILGVAAFTREGETVFITEGVKGEAPRLAERARRAFQEGGDIEETSTVVGQSVLIRTVSIQPSDANPPLVAVLVRDRHYIEVLESALNHGLAVTGVLLLLISAIVAGLVGRFTVALPARAILSGAERVASGDLDAAVPEKGAEELSRLAYAFNTMTWSLREARARAQREEAARVNVERRLQQAQALAAAGQVATALGHEIGSPLNVIQGRARRAADLPGCPDNLRAELETIARQSERITRVVSRLVSLARPPRQQHGESDLRRVIEDVVAFLGPECKKRHIETSVICPRDSGDWARVALDSDRLFQVVFNLCLNAIEAQEGGGELVVRVLPECDGPAGARAVCFDVEDAGPGVRTEDARQIFEPFFTTKANRGGSGLGLAIVHGIVQEAGGSVEVASSSTGGARFRITLPTTLSGPPVSSAPGTADRPGE</sequence>
<dbReference type="PROSITE" id="PS50109">
    <property type="entry name" value="HIS_KIN"/>
    <property type="match status" value="1"/>
</dbReference>
<dbReference type="SMART" id="SM00387">
    <property type="entry name" value="HATPase_c"/>
    <property type="match status" value="1"/>
</dbReference>
<evidence type="ECO:0000313" key="16">
    <source>
        <dbReference type="Proteomes" id="UP000075420"/>
    </source>
</evidence>
<keyword evidence="12" id="KW-1133">Transmembrane helix</keyword>
<evidence type="ECO:0000256" key="11">
    <source>
        <dbReference type="SAM" id="MobiDB-lite"/>
    </source>
</evidence>
<dbReference type="GO" id="GO:0000155">
    <property type="term" value="F:phosphorelay sensor kinase activity"/>
    <property type="evidence" value="ECO:0007669"/>
    <property type="project" value="InterPro"/>
</dbReference>
<dbReference type="Pfam" id="PF00672">
    <property type="entry name" value="HAMP"/>
    <property type="match status" value="1"/>
</dbReference>
<dbReference type="SUPFAM" id="SSF47384">
    <property type="entry name" value="Homodimeric domain of signal transducing histidine kinase"/>
    <property type="match status" value="1"/>
</dbReference>
<evidence type="ECO:0000259" key="14">
    <source>
        <dbReference type="PROSITE" id="PS50885"/>
    </source>
</evidence>
<dbReference type="Pfam" id="PF02518">
    <property type="entry name" value="HATPase_c"/>
    <property type="match status" value="1"/>
</dbReference>
<keyword evidence="12" id="KW-0472">Membrane</keyword>
<gene>
    <name evidence="15" type="ORF">BE08_31600</name>
</gene>
<keyword evidence="10" id="KW-0175">Coiled coil</keyword>
<keyword evidence="7 15" id="KW-0418">Kinase</keyword>
<dbReference type="EMBL" id="JELY01003067">
    <property type="protein sequence ID" value="KYF50841.1"/>
    <property type="molecule type" value="Genomic_DNA"/>
</dbReference>
<dbReference type="Pfam" id="PF00512">
    <property type="entry name" value="HisKA"/>
    <property type="match status" value="1"/>
</dbReference>
<dbReference type="PANTHER" id="PTHR43065:SF10">
    <property type="entry name" value="PEROXIDE STRESS-ACTIVATED HISTIDINE KINASE MAK3"/>
    <property type="match status" value="1"/>
</dbReference>
<keyword evidence="5" id="KW-0808">Transferase</keyword>
<dbReference type="SUPFAM" id="SSF158472">
    <property type="entry name" value="HAMP domain-like"/>
    <property type="match status" value="1"/>
</dbReference>
<reference evidence="15 16" key="1">
    <citation type="submission" date="2014-02" db="EMBL/GenBank/DDBJ databases">
        <title>The small core and large imbalanced accessory genome model reveals a collaborative survival strategy of Sorangium cellulosum strains in nature.</title>
        <authorList>
            <person name="Han K."/>
            <person name="Peng R."/>
            <person name="Blom J."/>
            <person name="Li Y.-Z."/>
        </authorList>
    </citation>
    <scope>NUCLEOTIDE SEQUENCE [LARGE SCALE GENOMIC DNA]</scope>
    <source>
        <strain evidence="15 16">So0157-25</strain>
    </source>
</reference>
<protein>
    <recommendedName>
        <fullName evidence="3">histidine kinase</fullName>
        <ecNumber evidence="3">2.7.13.3</ecNumber>
    </recommendedName>
</protein>
<organism evidence="15 16">
    <name type="scientific">Sorangium cellulosum</name>
    <name type="common">Polyangium cellulosum</name>
    <dbReference type="NCBI Taxonomy" id="56"/>
    <lineage>
        <taxon>Bacteria</taxon>
        <taxon>Pseudomonadati</taxon>
        <taxon>Myxococcota</taxon>
        <taxon>Polyangia</taxon>
        <taxon>Polyangiales</taxon>
        <taxon>Polyangiaceae</taxon>
        <taxon>Sorangium</taxon>
    </lineage>
</organism>
<feature type="domain" description="Histidine kinase" evidence="13">
    <location>
        <begin position="282"/>
        <end position="500"/>
    </location>
</feature>
<dbReference type="PANTHER" id="PTHR43065">
    <property type="entry name" value="SENSOR HISTIDINE KINASE"/>
    <property type="match status" value="1"/>
</dbReference>
<evidence type="ECO:0000256" key="1">
    <source>
        <dbReference type="ARBA" id="ARBA00000085"/>
    </source>
</evidence>
<dbReference type="SMART" id="SM00388">
    <property type="entry name" value="HisKA"/>
    <property type="match status" value="1"/>
</dbReference>
<feature type="transmembrane region" description="Helical" evidence="12">
    <location>
        <begin position="18"/>
        <end position="36"/>
    </location>
</feature>
<proteinExistence type="predicted"/>
<evidence type="ECO:0000256" key="2">
    <source>
        <dbReference type="ARBA" id="ARBA00004370"/>
    </source>
</evidence>
<feature type="transmembrane region" description="Helical" evidence="12">
    <location>
        <begin position="173"/>
        <end position="196"/>
    </location>
</feature>
<dbReference type="InterPro" id="IPR003594">
    <property type="entry name" value="HATPase_dom"/>
</dbReference>
<evidence type="ECO:0000256" key="9">
    <source>
        <dbReference type="ARBA" id="ARBA00023012"/>
    </source>
</evidence>
<dbReference type="Gene3D" id="1.10.287.130">
    <property type="match status" value="1"/>
</dbReference>
<dbReference type="Gene3D" id="6.10.340.10">
    <property type="match status" value="1"/>
</dbReference>
<dbReference type="EC" id="2.7.13.3" evidence="3"/>
<name>A0A150P5D7_SORCE</name>